<dbReference type="GO" id="GO:0003677">
    <property type="term" value="F:DNA binding"/>
    <property type="evidence" value="ECO:0007669"/>
    <property type="project" value="InterPro"/>
</dbReference>
<dbReference type="Pfam" id="PF02371">
    <property type="entry name" value="Transposase_20"/>
    <property type="match status" value="1"/>
</dbReference>
<dbReference type="GO" id="GO:0006313">
    <property type="term" value="P:DNA transposition"/>
    <property type="evidence" value="ECO:0007669"/>
    <property type="project" value="InterPro"/>
</dbReference>
<dbReference type="PANTHER" id="PTHR33055">
    <property type="entry name" value="TRANSPOSASE FOR INSERTION SEQUENCE ELEMENT IS1111A"/>
    <property type="match status" value="1"/>
</dbReference>
<dbReference type="RefSeq" id="WP_338204781.1">
    <property type="nucleotide sequence ID" value="NZ_JAEKNR010000219.1"/>
</dbReference>
<dbReference type="InterPro" id="IPR002525">
    <property type="entry name" value="Transp_IS110-like_N"/>
</dbReference>
<dbReference type="InterPro" id="IPR047650">
    <property type="entry name" value="Transpos_IS110"/>
</dbReference>
<organism evidence="4 5">
    <name type="scientific">Candidatus Nephthysia bennettiae</name>
    <dbReference type="NCBI Taxonomy" id="3127016"/>
    <lineage>
        <taxon>Bacteria</taxon>
        <taxon>Bacillati</taxon>
        <taxon>Candidatus Dormiibacterota</taxon>
        <taxon>Candidatus Dormibacteria</taxon>
        <taxon>Candidatus Dormibacterales</taxon>
        <taxon>Candidatus Dormibacteraceae</taxon>
        <taxon>Candidatus Nephthysia</taxon>
    </lineage>
</organism>
<evidence type="ECO:0000259" key="3">
    <source>
        <dbReference type="Pfam" id="PF02371"/>
    </source>
</evidence>
<feature type="region of interest" description="Disordered" evidence="1">
    <location>
        <begin position="89"/>
        <end position="125"/>
    </location>
</feature>
<gene>
    <name evidence="4" type="ORF">JF922_22415</name>
</gene>
<dbReference type="EMBL" id="JAEKNR010000219">
    <property type="protein sequence ID" value="MBJ7600808.1"/>
    <property type="molecule type" value="Genomic_DNA"/>
</dbReference>
<dbReference type="Proteomes" id="UP000612893">
    <property type="component" value="Unassembled WGS sequence"/>
</dbReference>
<evidence type="ECO:0000313" key="4">
    <source>
        <dbReference type="EMBL" id="MBJ7600808.1"/>
    </source>
</evidence>
<evidence type="ECO:0000256" key="1">
    <source>
        <dbReference type="SAM" id="MobiDB-lite"/>
    </source>
</evidence>
<sequence>MATVESAEVLVTLGIDTHLDRHVAVALDQFGRRLGVLMFPTTPDGHSQLESWAYGFGTLTQVGMEGTGSLGAGLARWLGSRGHSVLEVNRPDRQARRRAGKSDPLDAEAAARAAQAGTVVGSPKSGDGQVEMIRALRVARRSAVKARTQAANQLHALVVTAPDELRSSLRKLGIPTLVATASRWRAGNCPNTPLAATRFAMKSIALRHRQLSAEIATLDVQLDRLVAEAAPTLLALKGVGTETAACLLVAAGDNPERLRSEGAFAHLCGVAPIPASSGRTNRHRLNRGGNRAANCALYMLTLSRMAWEPRTREYVARRTAEGKTKPEIIRCLKRHIAREIYRAIKEAPSFSLPAADAA</sequence>
<dbReference type="AlphaFoldDB" id="A0A934KD05"/>
<evidence type="ECO:0000259" key="2">
    <source>
        <dbReference type="Pfam" id="PF01548"/>
    </source>
</evidence>
<evidence type="ECO:0000313" key="5">
    <source>
        <dbReference type="Proteomes" id="UP000612893"/>
    </source>
</evidence>
<keyword evidence="5" id="KW-1185">Reference proteome</keyword>
<feature type="domain" description="Transposase IS116/IS110/IS902 C-terminal" evidence="3">
    <location>
        <begin position="232"/>
        <end position="315"/>
    </location>
</feature>
<protein>
    <submittedName>
        <fullName evidence="4">IS110 family transposase</fullName>
    </submittedName>
</protein>
<name>A0A934KD05_9BACT</name>
<feature type="compositionally biased region" description="Low complexity" evidence="1">
    <location>
        <begin position="107"/>
        <end position="116"/>
    </location>
</feature>
<dbReference type="PANTHER" id="PTHR33055:SF16">
    <property type="entry name" value="TRANSPOSASE FOR INSERTION SEQUENCE ELEMENT IS1547"/>
    <property type="match status" value="1"/>
</dbReference>
<proteinExistence type="predicted"/>
<feature type="domain" description="Transposase IS110-like N-terminal" evidence="2">
    <location>
        <begin position="13"/>
        <end position="158"/>
    </location>
</feature>
<dbReference type="Pfam" id="PF01548">
    <property type="entry name" value="DEDD_Tnp_IS110"/>
    <property type="match status" value="1"/>
</dbReference>
<dbReference type="NCBIfam" id="NF033542">
    <property type="entry name" value="transpos_IS110"/>
    <property type="match status" value="1"/>
</dbReference>
<accession>A0A934KD05</accession>
<dbReference type="GO" id="GO:0004803">
    <property type="term" value="F:transposase activity"/>
    <property type="evidence" value="ECO:0007669"/>
    <property type="project" value="InterPro"/>
</dbReference>
<comment type="caution">
    <text evidence="4">The sequence shown here is derived from an EMBL/GenBank/DDBJ whole genome shotgun (WGS) entry which is preliminary data.</text>
</comment>
<reference evidence="4" key="1">
    <citation type="submission" date="2020-10" db="EMBL/GenBank/DDBJ databases">
        <title>Ca. Dormibacterota MAGs.</title>
        <authorList>
            <person name="Montgomery K."/>
        </authorList>
    </citation>
    <scope>NUCLEOTIDE SEQUENCE [LARGE SCALE GENOMIC DNA]</scope>
    <source>
        <strain evidence="4">SC8812_S17_10</strain>
    </source>
</reference>
<dbReference type="InterPro" id="IPR003346">
    <property type="entry name" value="Transposase_20"/>
</dbReference>
<feature type="compositionally biased region" description="Basic and acidic residues" evidence="1">
    <location>
        <begin position="89"/>
        <end position="104"/>
    </location>
</feature>